<dbReference type="GO" id="GO:0005886">
    <property type="term" value="C:plasma membrane"/>
    <property type="evidence" value="ECO:0007669"/>
    <property type="project" value="TreeGrafter"/>
</dbReference>
<feature type="transmembrane region" description="Helical" evidence="6">
    <location>
        <begin position="243"/>
        <end position="266"/>
    </location>
</feature>
<feature type="region of interest" description="Disordered" evidence="5">
    <location>
        <begin position="426"/>
        <end position="460"/>
    </location>
</feature>
<dbReference type="PANTHER" id="PTHR23112">
    <property type="entry name" value="G PROTEIN-COUPLED RECEPTOR 157-RELATED"/>
    <property type="match status" value="1"/>
</dbReference>
<evidence type="ECO:0000256" key="6">
    <source>
        <dbReference type="SAM" id="Phobius"/>
    </source>
</evidence>
<feature type="transmembrane region" description="Helical" evidence="6">
    <location>
        <begin position="153"/>
        <end position="174"/>
    </location>
</feature>
<evidence type="ECO:0000256" key="4">
    <source>
        <dbReference type="ARBA" id="ARBA00023136"/>
    </source>
</evidence>
<dbReference type="Gene3D" id="1.20.1070.10">
    <property type="entry name" value="Rhodopsin 7-helix transmembrane proteins"/>
    <property type="match status" value="1"/>
</dbReference>
<organism evidence="7 8">
    <name type="scientific">Chaetoceros tenuissimus</name>
    <dbReference type="NCBI Taxonomy" id="426638"/>
    <lineage>
        <taxon>Eukaryota</taxon>
        <taxon>Sar</taxon>
        <taxon>Stramenopiles</taxon>
        <taxon>Ochrophyta</taxon>
        <taxon>Bacillariophyta</taxon>
        <taxon>Coscinodiscophyceae</taxon>
        <taxon>Chaetocerotophycidae</taxon>
        <taxon>Chaetocerotales</taxon>
        <taxon>Chaetocerotaceae</taxon>
        <taxon>Chaetoceros</taxon>
    </lineage>
</organism>
<dbReference type="Proteomes" id="UP001054902">
    <property type="component" value="Unassembled WGS sequence"/>
</dbReference>
<keyword evidence="2 6" id="KW-0812">Transmembrane</keyword>
<feature type="region of interest" description="Disordered" evidence="5">
    <location>
        <begin position="389"/>
        <end position="409"/>
    </location>
</feature>
<protein>
    <submittedName>
        <fullName evidence="7">Uncharacterized protein</fullName>
    </submittedName>
</protein>
<comment type="caution">
    <text evidence="7">The sequence shown here is derived from an EMBL/GenBank/DDBJ whole genome shotgun (WGS) entry which is preliminary data.</text>
</comment>
<dbReference type="AlphaFoldDB" id="A0AAD3HBR9"/>
<feature type="transmembrane region" description="Helical" evidence="6">
    <location>
        <begin position="45"/>
        <end position="67"/>
    </location>
</feature>
<gene>
    <name evidence="7" type="ORF">CTEN210_14231</name>
</gene>
<keyword evidence="3 6" id="KW-1133">Transmembrane helix</keyword>
<dbReference type="PANTHER" id="PTHR23112:SF0">
    <property type="entry name" value="TRANSMEMBRANE PROTEIN 116"/>
    <property type="match status" value="1"/>
</dbReference>
<reference evidence="7 8" key="1">
    <citation type="journal article" date="2021" name="Sci. Rep.">
        <title>The genome of the diatom Chaetoceros tenuissimus carries an ancient integrated fragment of an extant virus.</title>
        <authorList>
            <person name="Hongo Y."/>
            <person name="Kimura K."/>
            <person name="Takaki Y."/>
            <person name="Yoshida Y."/>
            <person name="Baba S."/>
            <person name="Kobayashi G."/>
            <person name="Nagasaki K."/>
            <person name="Hano T."/>
            <person name="Tomaru Y."/>
        </authorList>
    </citation>
    <scope>NUCLEOTIDE SEQUENCE [LARGE SCALE GENOMIC DNA]</scope>
    <source>
        <strain evidence="7 8">NIES-3715</strain>
    </source>
</reference>
<feature type="transmembrane region" description="Helical" evidence="6">
    <location>
        <begin position="212"/>
        <end position="231"/>
    </location>
</feature>
<dbReference type="EMBL" id="BLLK01000058">
    <property type="protein sequence ID" value="GFH57755.1"/>
    <property type="molecule type" value="Genomic_DNA"/>
</dbReference>
<keyword evidence="4 6" id="KW-0472">Membrane</keyword>
<feature type="transmembrane region" description="Helical" evidence="6">
    <location>
        <begin position="79"/>
        <end position="103"/>
    </location>
</feature>
<evidence type="ECO:0000313" key="8">
    <source>
        <dbReference type="Proteomes" id="UP001054902"/>
    </source>
</evidence>
<proteinExistence type="predicted"/>
<name>A0AAD3HBR9_9STRA</name>
<feature type="compositionally biased region" description="Low complexity" evidence="5">
    <location>
        <begin position="441"/>
        <end position="460"/>
    </location>
</feature>
<dbReference type="GO" id="GO:0004930">
    <property type="term" value="F:G protein-coupled receptor activity"/>
    <property type="evidence" value="ECO:0007669"/>
    <property type="project" value="TreeGrafter"/>
</dbReference>
<accession>A0AAD3HBR9</accession>
<sequence length="487" mass="54793">MLLMSTADILTSISIALTTLPMPKDVIYPFETPSYGSIATCEAQGFMYMFGNGLLFMVNGHLQLYYLLRLKFEIQERIIWKYVEPVMHVLCFSVAFGLTIGSIKSDFINPSPTDPMCVWHTYPAQCTIEEDPNCRGSDKGGGAHKSFEFVYKFTLGLASSFLTLVMALIVGKFYGVRRRIQMLDDESIDLTPDKHALIQFAGNQSKTITKQAIMYCLAFVLTWVFSAVEFFQDRDEDDPYERIVAIAVLRLIFQPLQGFFNLLIFVNHKITNLRENDANMGWKEAFKIVFLSPDKLSEEKVVNNINFIVNNEESRRERRRSGLPRIELPPRPPPSEMETSEHESAVNSVDYEMFSSGPSQNLVSGDHYGVSSVVDSRLSVSINDYEIAGLSRGPSNQLGSNHYGVSDADSNISESVSHIKREITSEHQLDDDLSQSVNDHPSPTRSASSRISSRSKNNTSIQEDFVEDSIATDEKSIRRSIASLFSL</sequence>
<evidence type="ECO:0000256" key="5">
    <source>
        <dbReference type="SAM" id="MobiDB-lite"/>
    </source>
</evidence>
<keyword evidence="8" id="KW-1185">Reference proteome</keyword>
<evidence type="ECO:0000256" key="3">
    <source>
        <dbReference type="ARBA" id="ARBA00022989"/>
    </source>
</evidence>
<evidence type="ECO:0000256" key="2">
    <source>
        <dbReference type="ARBA" id="ARBA00022692"/>
    </source>
</evidence>
<feature type="region of interest" description="Disordered" evidence="5">
    <location>
        <begin position="318"/>
        <end position="344"/>
    </location>
</feature>
<evidence type="ECO:0000313" key="7">
    <source>
        <dbReference type="EMBL" id="GFH57755.1"/>
    </source>
</evidence>
<evidence type="ECO:0000256" key="1">
    <source>
        <dbReference type="ARBA" id="ARBA00004141"/>
    </source>
</evidence>
<comment type="subcellular location">
    <subcellularLocation>
        <location evidence="1">Membrane</location>
        <topology evidence="1">Multi-pass membrane protein</topology>
    </subcellularLocation>
</comment>
<dbReference type="GO" id="GO:0007189">
    <property type="term" value="P:adenylate cyclase-activating G protein-coupled receptor signaling pathway"/>
    <property type="evidence" value="ECO:0007669"/>
    <property type="project" value="TreeGrafter"/>
</dbReference>